<sequence>MPSNRPSSNTPSIPNTPTQTASRTGPCYISLVSERAEKKGQERDEGKPGKRAEGRGHSGQKHHMYCTNWSNEWPWSLITPATVGVMRTMHSEPVWLRCMDTVRGDSQSHRWDSERMGKS</sequence>
<comment type="caution">
    <text evidence="2">The sequence shown here is derived from an EMBL/GenBank/DDBJ whole genome shotgun (WGS) entry which is preliminary data.</text>
</comment>
<feature type="compositionally biased region" description="Low complexity" evidence="1">
    <location>
        <begin position="1"/>
        <end position="20"/>
    </location>
</feature>
<feature type="compositionally biased region" description="Basic and acidic residues" evidence="1">
    <location>
        <begin position="34"/>
        <end position="56"/>
    </location>
</feature>
<gene>
    <name evidence="2" type="ORF">RRG08_003825</name>
</gene>
<dbReference type="AlphaFoldDB" id="A0AAE1DFI7"/>
<feature type="region of interest" description="Disordered" evidence="1">
    <location>
        <begin position="1"/>
        <end position="61"/>
    </location>
</feature>
<proteinExistence type="predicted"/>
<dbReference type="Proteomes" id="UP001283361">
    <property type="component" value="Unassembled WGS sequence"/>
</dbReference>
<name>A0AAE1DFI7_9GAST</name>
<evidence type="ECO:0000313" key="2">
    <source>
        <dbReference type="EMBL" id="KAK3767563.1"/>
    </source>
</evidence>
<accession>A0AAE1DFI7</accession>
<evidence type="ECO:0000256" key="1">
    <source>
        <dbReference type="SAM" id="MobiDB-lite"/>
    </source>
</evidence>
<protein>
    <submittedName>
        <fullName evidence="2">Uncharacterized protein</fullName>
    </submittedName>
</protein>
<dbReference type="EMBL" id="JAWDGP010004135">
    <property type="protein sequence ID" value="KAK3767563.1"/>
    <property type="molecule type" value="Genomic_DNA"/>
</dbReference>
<organism evidence="2 3">
    <name type="scientific">Elysia crispata</name>
    <name type="common">lettuce slug</name>
    <dbReference type="NCBI Taxonomy" id="231223"/>
    <lineage>
        <taxon>Eukaryota</taxon>
        <taxon>Metazoa</taxon>
        <taxon>Spiralia</taxon>
        <taxon>Lophotrochozoa</taxon>
        <taxon>Mollusca</taxon>
        <taxon>Gastropoda</taxon>
        <taxon>Heterobranchia</taxon>
        <taxon>Euthyneura</taxon>
        <taxon>Panpulmonata</taxon>
        <taxon>Sacoglossa</taxon>
        <taxon>Placobranchoidea</taxon>
        <taxon>Plakobranchidae</taxon>
        <taxon>Elysia</taxon>
    </lineage>
</organism>
<evidence type="ECO:0000313" key="3">
    <source>
        <dbReference type="Proteomes" id="UP001283361"/>
    </source>
</evidence>
<reference evidence="2" key="1">
    <citation type="journal article" date="2023" name="G3 (Bethesda)">
        <title>A reference genome for the long-term kleptoplast-retaining sea slug Elysia crispata morphotype clarki.</title>
        <authorList>
            <person name="Eastman K.E."/>
            <person name="Pendleton A.L."/>
            <person name="Shaikh M.A."/>
            <person name="Suttiyut T."/>
            <person name="Ogas R."/>
            <person name="Tomko P."/>
            <person name="Gavelis G."/>
            <person name="Widhalm J.R."/>
            <person name="Wisecaver J.H."/>
        </authorList>
    </citation>
    <scope>NUCLEOTIDE SEQUENCE</scope>
    <source>
        <strain evidence="2">ECLA1</strain>
    </source>
</reference>
<keyword evidence="3" id="KW-1185">Reference proteome</keyword>